<dbReference type="GO" id="GO:0042802">
    <property type="term" value="F:identical protein binding"/>
    <property type="evidence" value="ECO:0007669"/>
    <property type="project" value="InterPro"/>
</dbReference>
<evidence type="ECO:0000256" key="10">
    <source>
        <dbReference type="ARBA" id="ARBA00023136"/>
    </source>
</evidence>
<dbReference type="Pfam" id="PF05197">
    <property type="entry name" value="TRIC"/>
    <property type="match status" value="1"/>
</dbReference>
<feature type="transmembrane region" description="Helical" evidence="12">
    <location>
        <begin position="12"/>
        <end position="29"/>
    </location>
</feature>
<dbReference type="GO" id="GO:0016020">
    <property type="term" value="C:membrane"/>
    <property type="evidence" value="ECO:0007669"/>
    <property type="project" value="InterPro"/>
</dbReference>
<evidence type="ECO:0000313" key="13">
    <source>
        <dbReference type="EMBL" id="KAK3915893.1"/>
    </source>
</evidence>
<keyword evidence="6" id="KW-0631">Potassium channel</keyword>
<comment type="caution">
    <text evidence="13">The sequence shown here is derived from an EMBL/GenBank/DDBJ whole genome shotgun (WGS) entry which is preliminary data.</text>
</comment>
<proteinExistence type="inferred from homology"/>
<comment type="similarity">
    <text evidence="2">Belongs to the TMEM38 family.</text>
</comment>
<dbReference type="GO" id="GO:0005267">
    <property type="term" value="F:potassium channel activity"/>
    <property type="evidence" value="ECO:0007669"/>
    <property type="project" value="UniProtKB-KW"/>
</dbReference>
<keyword evidence="5 12" id="KW-0812">Transmembrane</keyword>
<dbReference type="InterPro" id="IPR007866">
    <property type="entry name" value="TRIC_channel"/>
</dbReference>
<sequence>MDFSLSEALEFLGNYSWVLLCIVAVHAAVQVRKYQDTYPTAGLQHVARGLLATVWFGVGSALAQALLLAEPYESMLLPVGACVVAYLAVTYSPGDYVYKVSQTPLVNALLICGLEVCRALCVGVGVSSGLKSYPGNNMVPALLGALRGTWGWLVGRPGAKVVLGRSITDVSWPAPPVSAPASLVASALLVLANNRSDAERIVAGLIGVLVAYRGYELYSQ</sequence>
<evidence type="ECO:0000256" key="4">
    <source>
        <dbReference type="ARBA" id="ARBA00022538"/>
    </source>
</evidence>
<evidence type="ECO:0000256" key="12">
    <source>
        <dbReference type="SAM" id="Phobius"/>
    </source>
</evidence>
<gene>
    <name evidence="13" type="ORF">KUF71_025190</name>
</gene>
<feature type="transmembrane region" description="Helical" evidence="12">
    <location>
        <begin position="75"/>
        <end position="93"/>
    </location>
</feature>
<reference evidence="13" key="1">
    <citation type="submission" date="2021-07" db="EMBL/GenBank/DDBJ databases">
        <authorList>
            <person name="Catto M.A."/>
            <person name="Jacobson A."/>
            <person name="Kennedy G."/>
            <person name="Labadie P."/>
            <person name="Hunt B.G."/>
            <person name="Srinivasan R."/>
        </authorList>
    </citation>
    <scope>NUCLEOTIDE SEQUENCE</scope>
    <source>
        <strain evidence="13">PL_HMW_Pooled</strain>
        <tissue evidence="13">Head</tissue>
    </source>
</reference>
<keyword evidence="10 12" id="KW-0472">Membrane</keyword>
<reference evidence="13" key="2">
    <citation type="journal article" date="2023" name="BMC Genomics">
        <title>Pest status, molecular evolution, and epigenetic factors derived from the genome assembly of Frankliniella fusca, a thysanopteran phytovirus vector.</title>
        <authorList>
            <person name="Catto M.A."/>
            <person name="Labadie P.E."/>
            <person name="Jacobson A.L."/>
            <person name="Kennedy G.G."/>
            <person name="Srinivasan R."/>
            <person name="Hunt B.G."/>
        </authorList>
    </citation>
    <scope>NUCLEOTIDE SEQUENCE</scope>
    <source>
        <strain evidence="13">PL_HMW_Pooled</strain>
    </source>
</reference>
<comment type="subcellular location">
    <subcellularLocation>
        <location evidence="1">Endomembrane system</location>
        <topology evidence="1">Multi-pass membrane protein</topology>
    </subcellularLocation>
</comment>
<dbReference type="EMBL" id="JAHWGI010000469">
    <property type="protein sequence ID" value="KAK3915893.1"/>
    <property type="molecule type" value="Genomic_DNA"/>
</dbReference>
<evidence type="ECO:0000256" key="8">
    <source>
        <dbReference type="ARBA" id="ARBA00022989"/>
    </source>
</evidence>
<organism evidence="13 14">
    <name type="scientific">Frankliniella fusca</name>
    <dbReference type="NCBI Taxonomy" id="407009"/>
    <lineage>
        <taxon>Eukaryota</taxon>
        <taxon>Metazoa</taxon>
        <taxon>Ecdysozoa</taxon>
        <taxon>Arthropoda</taxon>
        <taxon>Hexapoda</taxon>
        <taxon>Insecta</taxon>
        <taxon>Pterygota</taxon>
        <taxon>Neoptera</taxon>
        <taxon>Paraneoptera</taxon>
        <taxon>Thysanoptera</taxon>
        <taxon>Terebrantia</taxon>
        <taxon>Thripoidea</taxon>
        <taxon>Thripidae</taxon>
        <taxon>Frankliniella</taxon>
    </lineage>
</organism>
<evidence type="ECO:0000256" key="3">
    <source>
        <dbReference type="ARBA" id="ARBA00022448"/>
    </source>
</evidence>
<keyword evidence="3" id="KW-0813">Transport</keyword>
<dbReference type="AlphaFoldDB" id="A0AAE1H799"/>
<protein>
    <submittedName>
        <fullName evidence="13">Trimeric intracellular cation channel type 1B.1</fullName>
    </submittedName>
</protein>
<name>A0AAE1H799_9NEOP</name>
<evidence type="ECO:0000256" key="11">
    <source>
        <dbReference type="ARBA" id="ARBA00023303"/>
    </source>
</evidence>
<keyword evidence="7" id="KW-0630">Potassium</keyword>
<keyword evidence="4" id="KW-0633">Potassium transport</keyword>
<evidence type="ECO:0000256" key="9">
    <source>
        <dbReference type="ARBA" id="ARBA00023065"/>
    </source>
</evidence>
<evidence type="ECO:0000256" key="5">
    <source>
        <dbReference type="ARBA" id="ARBA00022692"/>
    </source>
</evidence>
<evidence type="ECO:0000256" key="6">
    <source>
        <dbReference type="ARBA" id="ARBA00022826"/>
    </source>
</evidence>
<evidence type="ECO:0000256" key="2">
    <source>
        <dbReference type="ARBA" id="ARBA00005766"/>
    </source>
</evidence>
<dbReference type="GO" id="GO:0012505">
    <property type="term" value="C:endomembrane system"/>
    <property type="evidence" value="ECO:0007669"/>
    <property type="project" value="UniProtKB-SubCell"/>
</dbReference>
<dbReference type="Proteomes" id="UP001219518">
    <property type="component" value="Unassembled WGS sequence"/>
</dbReference>
<feature type="transmembrane region" description="Helical" evidence="12">
    <location>
        <begin position="50"/>
        <end position="69"/>
    </location>
</feature>
<evidence type="ECO:0000313" key="14">
    <source>
        <dbReference type="Proteomes" id="UP001219518"/>
    </source>
</evidence>
<keyword evidence="9" id="KW-0406">Ion transport</keyword>
<evidence type="ECO:0000256" key="1">
    <source>
        <dbReference type="ARBA" id="ARBA00004127"/>
    </source>
</evidence>
<evidence type="ECO:0000256" key="7">
    <source>
        <dbReference type="ARBA" id="ARBA00022958"/>
    </source>
</evidence>
<keyword evidence="11" id="KW-0407">Ion channel</keyword>
<accession>A0AAE1H799</accession>
<keyword evidence="8 12" id="KW-1133">Transmembrane helix</keyword>
<keyword evidence="14" id="KW-1185">Reference proteome</keyword>